<feature type="transmembrane region" description="Helical" evidence="1">
    <location>
        <begin position="61"/>
        <end position="80"/>
    </location>
</feature>
<geneLocation type="plasmid" evidence="2 3">
    <name>unnamed1</name>
</geneLocation>
<accession>A0ABY4ZLJ4</accession>
<feature type="transmembrane region" description="Helical" evidence="1">
    <location>
        <begin position="86"/>
        <end position="107"/>
    </location>
</feature>
<evidence type="ECO:0000256" key="1">
    <source>
        <dbReference type="SAM" id="Phobius"/>
    </source>
</evidence>
<keyword evidence="1" id="KW-1133">Transmembrane helix</keyword>
<feature type="transmembrane region" description="Helical" evidence="1">
    <location>
        <begin position="25"/>
        <end position="41"/>
    </location>
</feature>
<reference evidence="2" key="1">
    <citation type="submission" date="2022-06" db="EMBL/GenBank/DDBJ databases">
        <title>Complete genome sequence of soil microorganisms Streptomyces sp. Qhu-M197 isolated from Alpine meadows habitats on the Tibetan Plateau.</title>
        <authorList>
            <person name="Zhang B."/>
            <person name="Xiang X."/>
            <person name="Fan J."/>
        </authorList>
    </citation>
    <scope>NUCLEOTIDE SEQUENCE</scope>
    <source>
        <strain evidence="2">Qhu-M197</strain>
        <plasmid evidence="2">unnamed1</plasmid>
    </source>
</reference>
<evidence type="ECO:0000313" key="2">
    <source>
        <dbReference type="EMBL" id="USQ89889.1"/>
    </source>
</evidence>
<feature type="transmembrane region" description="Helical" evidence="1">
    <location>
        <begin position="119"/>
        <end position="138"/>
    </location>
</feature>
<evidence type="ECO:0000313" key="3">
    <source>
        <dbReference type="Proteomes" id="UP001056374"/>
    </source>
</evidence>
<keyword evidence="3" id="KW-1185">Reference proteome</keyword>
<name>A0ABY4ZLJ4_9ACTN</name>
<protein>
    <recommendedName>
        <fullName evidence="4">Integral membrane protein</fullName>
    </recommendedName>
</protein>
<evidence type="ECO:0008006" key="4">
    <source>
        <dbReference type="Google" id="ProtNLM"/>
    </source>
</evidence>
<dbReference type="RefSeq" id="WP_252556987.1">
    <property type="nucleotide sequence ID" value="NZ_CP099469.1"/>
</dbReference>
<keyword evidence="1" id="KW-0812">Transmembrane</keyword>
<keyword evidence="2" id="KW-0614">Plasmid</keyword>
<proteinExistence type="predicted"/>
<organism evidence="2 3">
    <name type="scientific">Streptomyces phaeoluteigriseus</name>
    <dbReference type="NCBI Taxonomy" id="114686"/>
    <lineage>
        <taxon>Bacteria</taxon>
        <taxon>Bacillati</taxon>
        <taxon>Actinomycetota</taxon>
        <taxon>Actinomycetes</taxon>
        <taxon>Kitasatosporales</taxon>
        <taxon>Streptomycetaceae</taxon>
        <taxon>Streptomyces</taxon>
        <taxon>Streptomyces aurantiacus group</taxon>
    </lineage>
</organism>
<dbReference type="Proteomes" id="UP001056374">
    <property type="component" value="Plasmid unnamed1"/>
</dbReference>
<dbReference type="EMBL" id="CP099469">
    <property type="protein sequence ID" value="USQ89889.1"/>
    <property type="molecule type" value="Genomic_DNA"/>
</dbReference>
<keyword evidence="1" id="KW-0472">Membrane</keyword>
<sequence>MKAGLGSVITVAGTAAEGPRSLDIAISLAVGVLVALAAGLLHRSDRPDPAVAVTYSPYAAVMRAGLALFGTASLMLAVLMSPQQGVSFLVLLLSAVAGVVYGLLAYCDSSTLQAAIWKGATVTASATALGQAFLALYGW</sequence>
<gene>
    <name evidence="2" type="ORF">NFX46_40100</name>
</gene>